<dbReference type="InterPro" id="IPR000010">
    <property type="entry name" value="Cystatin_dom"/>
</dbReference>
<dbReference type="InterPro" id="IPR050735">
    <property type="entry name" value="Kininogen_Fetuin_HRG"/>
</dbReference>
<keyword evidence="2" id="KW-0964">Secreted</keyword>
<evidence type="ECO:0000313" key="11">
    <source>
        <dbReference type="Proteomes" id="UP000265100"/>
    </source>
</evidence>
<dbReference type="PROSITE" id="PS51530">
    <property type="entry name" value="CYSTATIN_FETUIN_B"/>
    <property type="match status" value="1"/>
</dbReference>
<feature type="domain" description="Cystatin fetuin-B-type" evidence="9">
    <location>
        <begin position="22"/>
        <end position="135"/>
    </location>
</feature>
<organism evidence="10 11">
    <name type="scientific">Astatotilapia calliptera</name>
    <name type="common">Eastern happy</name>
    <name type="synonym">Chromis callipterus</name>
    <dbReference type="NCBI Taxonomy" id="8154"/>
    <lineage>
        <taxon>Eukaryota</taxon>
        <taxon>Metazoa</taxon>
        <taxon>Chordata</taxon>
        <taxon>Craniata</taxon>
        <taxon>Vertebrata</taxon>
        <taxon>Euteleostomi</taxon>
        <taxon>Actinopterygii</taxon>
        <taxon>Neopterygii</taxon>
        <taxon>Teleostei</taxon>
        <taxon>Neoteleostei</taxon>
        <taxon>Acanthomorphata</taxon>
        <taxon>Ovalentaria</taxon>
        <taxon>Cichlomorphae</taxon>
        <taxon>Cichliformes</taxon>
        <taxon>Cichlidae</taxon>
        <taxon>African cichlids</taxon>
        <taxon>Pseudocrenilabrinae</taxon>
        <taxon>Haplochromini</taxon>
        <taxon>Astatotilapia</taxon>
    </lineage>
</organism>
<feature type="compositionally biased region" description="Basic and acidic residues" evidence="7">
    <location>
        <begin position="354"/>
        <end position="364"/>
    </location>
</feature>
<feature type="region of interest" description="Disordered" evidence="7">
    <location>
        <begin position="411"/>
        <end position="431"/>
    </location>
</feature>
<sequence>MKTCVLLSLLLALGCVTINGAPVERGGIEPGSCEDASTKAAAELALTKINQNRKEGYIFSLHRLSNAHIKRHGENGVVFYLNLDVVETNCSVLSKRDWKSCDIRSGNTQVYGQCKAAIFISKVHRVVRLYKYKCAIRPGRVHQSCGGCPDLTDHNHDKVQKAVTQSLEKFNQQSGLANRFALLKISRATSQVVAGRKYHVEYAIQETTCPQRAGADEPCPPMKCEFAGRGGCGAYPSCRRARGRVHPGQHKGFCKASLFHALNGDEEIEGACEIYEPEAAEREKKLHLLGGETDHSHNDTHSHSHDQDQTHDHANDHTKCHSHHGHTHNHTDDRDHHHTHDHATGSAHRHAHDHSHDHGLNHDHVHTHHAKAHNHSGDSPSHHHDYKHALGVHTHEHDHELALDHDHKHGHLHEHEHHHHHHEHEHENAPHDEPQGTVIVLPALGQPVTLPSFPDVPVGGPGVGVTLPLKPDPQIPGQMEPTIEPFPKSVSAQCPTTAGKHKNVDELFTKDLEFKPAAASS</sequence>
<keyword evidence="6" id="KW-0325">Glycoprotein</keyword>
<evidence type="ECO:0000256" key="4">
    <source>
        <dbReference type="ARBA" id="ARBA00022737"/>
    </source>
</evidence>
<proteinExistence type="predicted"/>
<feature type="signal peptide" evidence="8">
    <location>
        <begin position="1"/>
        <end position="20"/>
    </location>
</feature>
<keyword evidence="3 8" id="KW-0732">Signal</keyword>
<dbReference type="CDD" id="cd00042">
    <property type="entry name" value="CY"/>
    <property type="match status" value="2"/>
</dbReference>
<evidence type="ECO:0000256" key="1">
    <source>
        <dbReference type="ARBA" id="ARBA00004613"/>
    </source>
</evidence>
<dbReference type="Ensembl" id="ENSACLT00000057774.1">
    <property type="protein sequence ID" value="ENSACLP00000062769.1"/>
    <property type="gene ID" value="ENSACLG00000025045.2"/>
</dbReference>
<name>A0AAX7U0H5_ASTCA</name>
<evidence type="ECO:0000256" key="7">
    <source>
        <dbReference type="SAM" id="MobiDB-lite"/>
    </source>
</evidence>
<keyword evidence="5" id="KW-1015">Disulfide bond</keyword>
<dbReference type="SMART" id="SM00043">
    <property type="entry name" value="CY"/>
    <property type="match status" value="2"/>
</dbReference>
<dbReference type="Pfam" id="PF00031">
    <property type="entry name" value="Cystatin"/>
    <property type="match status" value="2"/>
</dbReference>
<dbReference type="FunFam" id="3.10.450.10:FF:000005">
    <property type="entry name" value="Histidine-rich glycoprotein"/>
    <property type="match status" value="1"/>
</dbReference>
<reference evidence="11" key="2">
    <citation type="submission" date="2023-03" db="EMBL/GenBank/DDBJ databases">
        <authorList>
            <consortium name="Wellcome Sanger Institute Data Sharing"/>
        </authorList>
    </citation>
    <scope>NUCLEOTIDE SEQUENCE [LARGE SCALE GENOMIC DNA]</scope>
</reference>
<evidence type="ECO:0000259" key="9">
    <source>
        <dbReference type="PROSITE" id="PS51530"/>
    </source>
</evidence>
<evidence type="ECO:0000256" key="2">
    <source>
        <dbReference type="ARBA" id="ARBA00022525"/>
    </source>
</evidence>
<evidence type="ECO:0000256" key="6">
    <source>
        <dbReference type="ARBA" id="ARBA00023180"/>
    </source>
</evidence>
<reference evidence="10 11" key="1">
    <citation type="submission" date="2018-05" db="EMBL/GenBank/DDBJ databases">
        <authorList>
            <person name="Datahose"/>
        </authorList>
    </citation>
    <scope>NUCLEOTIDE SEQUENCE</scope>
</reference>
<dbReference type="PANTHER" id="PTHR13814">
    <property type="entry name" value="FETUIN"/>
    <property type="match status" value="1"/>
</dbReference>
<protein>
    <recommendedName>
        <fullName evidence="9">Cystatin fetuin-B-type domain-containing protein</fullName>
    </recommendedName>
</protein>
<dbReference type="AlphaFoldDB" id="A0AAX7U0H5"/>
<evidence type="ECO:0000256" key="5">
    <source>
        <dbReference type="ARBA" id="ARBA00023157"/>
    </source>
</evidence>
<evidence type="ECO:0000256" key="3">
    <source>
        <dbReference type="ARBA" id="ARBA00022729"/>
    </source>
</evidence>
<feature type="compositionally biased region" description="Basic residues" evidence="7">
    <location>
        <begin position="365"/>
        <end position="374"/>
    </location>
</feature>
<dbReference type="GO" id="GO:0060255">
    <property type="term" value="P:regulation of macromolecule metabolic process"/>
    <property type="evidence" value="ECO:0007669"/>
    <property type="project" value="UniProtKB-ARBA"/>
</dbReference>
<dbReference type="GeneTree" id="ENSGT00950000182930"/>
<dbReference type="GO" id="GO:0004869">
    <property type="term" value="F:cysteine-type endopeptidase inhibitor activity"/>
    <property type="evidence" value="ECO:0007669"/>
    <property type="project" value="InterPro"/>
</dbReference>
<feature type="chain" id="PRO_5044328503" description="Cystatin fetuin-B-type domain-containing protein" evidence="8">
    <location>
        <begin position="21"/>
        <end position="521"/>
    </location>
</feature>
<dbReference type="Gene3D" id="3.10.450.10">
    <property type="match status" value="2"/>
</dbReference>
<evidence type="ECO:0000256" key="8">
    <source>
        <dbReference type="SAM" id="SignalP"/>
    </source>
</evidence>
<keyword evidence="11" id="KW-1185">Reference proteome</keyword>
<dbReference type="SUPFAM" id="SSF54403">
    <property type="entry name" value="Cystatin/monellin"/>
    <property type="match status" value="2"/>
</dbReference>
<feature type="region of interest" description="Disordered" evidence="7">
    <location>
        <begin position="291"/>
        <end position="385"/>
    </location>
</feature>
<dbReference type="GO" id="GO:0005576">
    <property type="term" value="C:extracellular region"/>
    <property type="evidence" value="ECO:0007669"/>
    <property type="project" value="UniProtKB-SubCell"/>
</dbReference>
<reference evidence="10" key="4">
    <citation type="submission" date="2025-09" db="UniProtKB">
        <authorList>
            <consortium name="Ensembl"/>
        </authorList>
    </citation>
    <scope>IDENTIFICATION</scope>
</reference>
<dbReference type="InterPro" id="IPR025764">
    <property type="entry name" value="Cystatin_Fetuin_B"/>
</dbReference>
<gene>
    <name evidence="10" type="primary">FETUB</name>
</gene>
<keyword evidence="4" id="KW-0677">Repeat</keyword>
<dbReference type="Proteomes" id="UP000265100">
    <property type="component" value="Chromosome 17"/>
</dbReference>
<feature type="compositionally biased region" description="Basic residues" evidence="7">
    <location>
        <begin position="411"/>
        <end position="423"/>
    </location>
</feature>
<comment type="subcellular location">
    <subcellularLocation>
        <location evidence="1">Secreted</location>
    </subcellularLocation>
</comment>
<reference evidence="10" key="3">
    <citation type="submission" date="2025-08" db="UniProtKB">
        <authorList>
            <consortium name="Ensembl"/>
        </authorList>
    </citation>
    <scope>IDENTIFICATION</scope>
</reference>
<evidence type="ECO:0000313" key="10">
    <source>
        <dbReference type="Ensembl" id="ENSACLP00000062769.1"/>
    </source>
</evidence>
<dbReference type="PANTHER" id="PTHR13814:SF10">
    <property type="entry name" value="FETUIN-B"/>
    <property type="match status" value="1"/>
</dbReference>
<dbReference type="PROSITE" id="PS51257">
    <property type="entry name" value="PROKAR_LIPOPROTEIN"/>
    <property type="match status" value="1"/>
</dbReference>
<accession>A0AAX7U0H5</accession>
<feature type="compositionally biased region" description="Basic and acidic residues" evidence="7">
    <location>
        <begin position="329"/>
        <end position="343"/>
    </location>
</feature>
<feature type="compositionally biased region" description="Basic and acidic residues" evidence="7">
    <location>
        <begin position="291"/>
        <end position="319"/>
    </location>
</feature>
<dbReference type="InterPro" id="IPR046350">
    <property type="entry name" value="Cystatin_sf"/>
</dbReference>